<name>A0A5D4T858_9BACI</name>
<dbReference type="Pfam" id="PF01479">
    <property type="entry name" value="S4"/>
    <property type="match status" value="1"/>
</dbReference>
<reference evidence="3 4" key="1">
    <citation type="submission" date="2019-08" db="EMBL/GenBank/DDBJ databases">
        <title>Bacillus genomes from the desert of Cuatro Cienegas, Coahuila.</title>
        <authorList>
            <person name="Olmedo-Alvarez G."/>
        </authorList>
    </citation>
    <scope>NUCLEOTIDE SEQUENCE [LARGE SCALE GENOMIC DNA]</scope>
    <source>
        <strain evidence="3 4">CH28_1T</strain>
    </source>
</reference>
<evidence type="ECO:0000313" key="3">
    <source>
        <dbReference type="EMBL" id="TYS70672.1"/>
    </source>
</evidence>
<dbReference type="Gene3D" id="3.30.1370.160">
    <property type="match status" value="1"/>
</dbReference>
<dbReference type="GO" id="GO:0003723">
    <property type="term" value="F:RNA binding"/>
    <property type="evidence" value="ECO:0007669"/>
    <property type="project" value="UniProtKB-KW"/>
</dbReference>
<dbReference type="STRING" id="79883.GCA_001636495_03097"/>
<protein>
    <submittedName>
        <fullName evidence="3">RNA-binding protein</fullName>
    </submittedName>
</protein>
<gene>
    <name evidence="3" type="ORF">FZC76_01915</name>
</gene>
<dbReference type="Proteomes" id="UP000322524">
    <property type="component" value="Unassembled WGS sequence"/>
</dbReference>
<dbReference type="PANTHER" id="PTHR13633">
    <property type="entry name" value="MITOCHONDRIAL TRANSCRIPTION RESCUE FACTOR 1"/>
    <property type="match status" value="1"/>
</dbReference>
<dbReference type="Gene3D" id="3.30.70.330">
    <property type="match status" value="1"/>
</dbReference>
<dbReference type="InterPro" id="IPR036986">
    <property type="entry name" value="S4_RNA-bd_sf"/>
</dbReference>
<dbReference type="AlphaFoldDB" id="A0A5D4T858"/>
<evidence type="ECO:0000259" key="2">
    <source>
        <dbReference type="SMART" id="SM00363"/>
    </source>
</evidence>
<dbReference type="PROSITE" id="PS50889">
    <property type="entry name" value="S4"/>
    <property type="match status" value="1"/>
</dbReference>
<dbReference type="OrthoDB" id="9812787at2"/>
<dbReference type="SUPFAM" id="SSF55174">
    <property type="entry name" value="Alpha-L RNA-binding motif"/>
    <property type="match status" value="1"/>
</dbReference>
<accession>A0A5D4T858</accession>
<dbReference type="Pfam" id="PF21278">
    <property type="entry name" value="YlmH_1st"/>
    <property type="match status" value="1"/>
</dbReference>
<dbReference type="CDD" id="cd00165">
    <property type="entry name" value="S4"/>
    <property type="match status" value="1"/>
</dbReference>
<organism evidence="3 4">
    <name type="scientific">Sutcliffiella horikoshii</name>
    <dbReference type="NCBI Taxonomy" id="79883"/>
    <lineage>
        <taxon>Bacteria</taxon>
        <taxon>Bacillati</taxon>
        <taxon>Bacillota</taxon>
        <taxon>Bacilli</taxon>
        <taxon>Bacillales</taxon>
        <taxon>Bacillaceae</taxon>
        <taxon>Sutcliffiella</taxon>
    </lineage>
</organism>
<comment type="caution">
    <text evidence="3">The sequence shown here is derived from an EMBL/GenBank/DDBJ whole genome shotgun (WGS) entry which is preliminary data.</text>
</comment>
<dbReference type="SMART" id="SM00363">
    <property type="entry name" value="S4"/>
    <property type="match status" value="1"/>
</dbReference>
<dbReference type="Gene3D" id="3.10.290.10">
    <property type="entry name" value="RNA-binding S4 domain"/>
    <property type="match status" value="1"/>
</dbReference>
<evidence type="ECO:0000313" key="4">
    <source>
        <dbReference type="Proteomes" id="UP000322524"/>
    </source>
</evidence>
<evidence type="ECO:0000256" key="1">
    <source>
        <dbReference type="PROSITE-ProRule" id="PRU00182"/>
    </source>
</evidence>
<sequence>MSIYQHFRQEEHDFIDQVLEWKDTVIEQYASKLTDFLDPREQEIVKSVVGNNEDVKLAFHGGTTGAERKRALLYPPYLEPTAEDFQLKAYDLSYPEKFVKIEHRQVLGSLMGIGLKRSKFGDIFFHDNTIQVVLSAEVSGFIELQLQEVGKVKVSLNEIPFDSLKSTETSWEEASTTAASLRLDVMIASIYNLSRQKAQLLIGAKKVKINWKLVEQTAFECQEGDILSVRGFGRSKLLTVDGKTKKDKWRIIVGKQK</sequence>
<dbReference type="InterPro" id="IPR048443">
    <property type="entry name" value="RqcP2_N"/>
</dbReference>
<dbReference type="InterPro" id="IPR040591">
    <property type="entry name" value="RqcP2_RBD"/>
</dbReference>
<dbReference type="InterPro" id="IPR012677">
    <property type="entry name" value="Nucleotide-bd_a/b_plait_sf"/>
</dbReference>
<dbReference type="PANTHER" id="PTHR13633:SF3">
    <property type="entry name" value="MITOCHONDRIAL TRANSCRIPTION RESCUE FACTOR 1"/>
    <property type="match status" value="1"/>
</dbReference>
<dbReference type="EMBL" id="VTEV01000001">
    <property type="protein sequence ID" value="TYS70672.1"/>
    <property type="molecule type" value="Genomic_DNA"/>
</dbReference>
<dbReference type="RefSeq" id="WP_148986576.1">
    <property type="nucleotide sequence ID" value="NZ_VTEV01000001.1"/>
</dbReference>
<feature type="domain" description="RNA-binding S4" evidence="2">
    <location>
        <begin position="181"/>
        <end position="238"/>
    </location>
</feature>
<proteinExistence type="predicted"/>
<dbReference type="Pfam" id="PF17774">
    <property type="entry name" value="YlmH_RBD"/>
    <property type="match status" value="1"/>
</dbReference>
<keyword evidence="1" id="KW-0694">RNA-binding</keyword>
<dbReference type="InterPro" id="IPR002942">
    <property type="entry name" value="S4_RNA-bd"/>
</dbReference>